<dbReference type="Proteomes" id="UP000723463">
    <property type="component" value="Unassembled WGS sequence"/>
</dbReference>
<dbReference type="AlphaFoldDB" id="A0A9P6F009"/>
<name>A0A9P6F009_9FUNG</name>
<evidence type="ECO:0000256" key="1">
    <source>
        <dbReference type="SAM" id="MobiDB-lite"/>
    </source>
</evidence>
<reference evidence="2" key="1">
    <citation type="journal article" date="2020" name="Fungal Divers.">
        <title>Resolving the Mortierellaceae phylogeny through synthesis of multi-gene phylogenetics and phylogenomics.</title>
        <authorList>
            <person name="Vandepol N."/>
            <person name="Liber J."/>
            <person name="Desiro A."/>
            <person name="Na H."/>
            <person name="Kennedy M."/>
            <person name="Barry K."/>
            <person name="Grigoriev I.V."/>
            <person name="Miller A.N."/>
            <person name="O'Donnell K."/>
            <person name="Stajich J.E."/>
            <person name="Bonito G."/>
        </authorList>
    </citation>
    <scope>NUCLEOTIDE SEQUENCE</scope>
    <source>
        <strain evidence="2">NRRL 2591</strain>
    </source>
</reference>
<sequence length="467" mass="53013">MLVIRDPATRADVEQNVLSFCLKVEHDMDDDLDEHLIAATDANHTEIVRFRIREILARDTYINSAADYYGIALKVRIKDLTISEVDLVQFKNKLSEFENWRACHAGAVGSRPVYNKKHVKKKGRITWTYLCQCQDSKQNRKDRKPEGKSGKIRGVQQSTIKSHCPARVLATEEFGRRKDMEATLSAMKWLEEIEGKGGFTFYNRVDTAKGVFYGFATEWQLRQLRNHGQSLCFDGTHNVPKTNLFTLVLKNKHHGFGVPVAFLLTRSNNSTNVLYPCYGMTPTGEPTPAREYNYTPNAVITDQGNTEILAIKTAFPAYLSSTVRLDLRAILYERDRAVAMRLIAQLRVMWKRHKKLLKYFNKNYFGRDLLVNQNDVDQEEDDVSSSDDSADDDVLEDEGPTSATPVPVGPAAVAVAEGPTVIAVDGVPLTPQQLHEQAIAREQERWMFCYRQELSYTSVDTNNHIES</sequence>
<gene>
    <name evidence="2" type="ORF">EC957_006201</name>
</gene>
<feature type="region of interest" description="Disordered" evidence="1">
    <location>
        <begin position="377"/>
        <end position="408"/>
    </location>
</feature>
<comment type="caution">
    <text evidence="2">The sequence shown here is derived from an EMBL/GenBank/DDBJ whole genome shotgun (WGS) entry which is preliminary data.</text>
</comment>
<feature type="compositionally biased region" description="Acidic residues" evidence="1">
    <location>
        <begin position="377"/>
        <end position="399"/>
    </location>
</feature>
<evidence type="ECO:0000313" key="3">
    <source>
        <dbReference type="Proteomes" id="UP000723463"/>
    </source>
</evidence>
<proteinExistence type="predicted"/>
<organism evidence="2 3">
    <name type="scientific">Mortierella hygrophila</name>
    <dbReference type="NCBI Taxonomy" id="979708"/>
    <lineage>
        <taxon>Eukaryota</taxon>
        <taxon>Fungi</taxon>
        <taxon>Fungi incertae sedis</taxon>
        <taxon>Mucoromycota</taxon>
        <taxon>Mortierellomycotina</taxon>
        <taxon>Mortierellomycetes</taxon>
        <taxon>Mortierellales</taxon>
        <taxon>Mortierellaceae</taxon>
        <taxon>Mortierella</taxon>
    </lineage>
</organism>
<dbReference type="EMBL" id="JAAAXW010000283">
    <property type="protein sequence ID" value="KAF9538806.1"/>
    <property type="molecule type" value="Genomic_DNA"/>
</dbReference>
<evidence type="ECO:0000313" key="2">
    <source>
        <dbReference type="EMBL" id="KAF9538806.1"/>
    </source>
</evidence>
<keyword evidence="3" id="KW-1185">Reference proteome</keyword>
<accession>A0A9P6F009</accession>
<protein>
    <submittedName>
        <fullName evidence="2">Uncharacterized protein</fullName>
    </submittedName>
</protein>